<evidence type="ECO:0000313" key="2">
    <source>
        <dbReference type="Proteomes" id="UP001501676"/>
    </source>
</evidence>
<proteinExistence type="predicted"/>
<comment type="caution">
    <text evidence="1">The sequence shown here is derived from an EMBL/GenBank/DDBJ whole genome shotgun (WGS) entry which is preliminary data.</text>
</comment>
<protein>
    <submittedName>
        <fullName evidence="1">Uncharacterized protein</fullName>
    </submittedName>
</protein>
<accession>A0ABP6TA58</accession>
<keyword evidence="2" id="KW-1185">Reference proteome</keyword>
<dbReference type="EMBL" id="BAAAYN010000055">
    <property type="protein sequence ID" value="GAA3396365.1"/>
    <property type="molecule type" value="Genomic_DNA"/>
</dbReference>
<evidence type="ECO:0000313" key="1">
    <source>
        <dbReference type="EMBL" id="GAA3396365.1"/>
    </source>
</evidence>
<name>A0ABP6TA58_9ACTN</name>
<reference evidence="2" key="1">
    <citation type="journal article" date="2019" name="Int. J. Syst. Evol. Microbiol.">
        <title>The Global Catalogue of Microorganisms (GCM) 10K type strain sequencing project: providing services to taxonomists for standard genome sequencing and annotation.</title>
        <authorList>
            <consortium name="The Broad Institute Genomics Platform"/>
            <consortium name="The Broad Institute Genome Sequencing Center for Infectious Disease"/>
            <person name="Wu L."/>
            <person name="Ma J."/>
        </authorList>
    </citation>
    <scope>NUCLEOTIDE SEQUENCE [LARGE SCALE GENOMIC DNA]</scope>
    <source>
        <strain evidence="2">JCM 9458</strain>
    </source>
</reference>
<organism evidence="1 2">
    <name type="scientific">Cryptosporangium minutisporangium</name>
    <dbReference type="NCBI Taxonomy" id="113569"/>
    <lineage>
        <taxon>Bacteria</taxon>
        <taxon>Bacillati</taxon>
        <taxon>Actinomycetota</taxon>
        <taxon>Actinomycetes</taxon>
        <taxon>Cryptosporangiales</taxon>
        <taxon>Cryptosporangiaceae</taxon>
        <taxon>Cryptosporangium</taxon>
    </lineage>
</organism>
<dbReference type="Proteomes" id="UP001501676">
    <property type="component" value="Unassembled WGS sequence"/>
</dbReference>
<gene>
    <name evidence="1" type="ORF">GCM10020369_72810</name>
</gene>
<sequence>MARAYAGHEGRTDAGTTATYVRADLYEVATALAALTGEPHPLAQLATSITGTFQPSR</sequence>